<sequence length="100" mass="11354">MKTLVILILLTLICFLRHSTSLQGGCCPEYSKTRIPRPRVKHVEMTPDHCQNKAIVVTTVCDKFCIDANWSWAKKLLSEFKSSTANSTTPRAPLKFKCKE</sequence>
<name>A0A4W6C6C5_LATCA</name>
<dbReference type="GO" id="GO:0005615">
    <property type="term" value="C:extracellular space"/>
    <property type="evidence" value="ECO:0007669"/>
    <property type="project" value="UniProtKB-KW"/>
</dbReference>
<keyword evidence="2" id="KW-0732">Signal</keyword>
<dbReference type="PANTHER" id="PTHR12015:SF198">
    <property type="entry name" value="PLATELET BASIC PROTEIN"/>
    <property type="match status" value="1"/>
</dbReference>
<protein>
    <recommendedName>
        <fullName evidence="3">Chemokine interleukin-8-like domain-containing protein</fullName>
    </recommendedName>
</protein>
<dbReference type="InParanoid" id="A0A4W6C6C5"/>
<dbReference type="Proteomes" id="UP000314980">
    <property type="component" value="Unassembled WGS sequence"/>
</dbReference>
<evidence type="ECO:0000256" key="1">
    <source>
        <dbReference type="ARBA" id="ARBA00022514"/>
    </source>
</evidence>
<dbReference type="InterPro" id="IPR036048">
    <property type="entry name" value="Interleukin_8-like_sf"/>
</dbReference>
<dbReference type="Gene3D" id="2.40.50.40">
    <property type="match status" value="1"/>
</dbReference>
<accession>A0A4W6C6C5</accession>
<dbReference type="GO" id="GO:0006955">
    <property type="term" value="P:immune response"/>
    <property type="evidence" value="ECO:0007669"/>
    <property type="project" value="InterPro"/>
</dbReference>
<proteinExistence type="predicted"/>
<dbReference type="SUPFAM" id="SSF54117">
    <property type="entry name" value="Interleukin 8-like chemokines"/>
    <property type="match status" value="1"/>
</dbReference>
<dbReference type="AlphaFoldDB" id="A0A4W6C6C5"/>
<dbReference type="InterPro" id="IPR001811">
    <property type="entry name" value="Chemokine_IL8-like_dom"/>
</dbReference>
<dbReference type="Ensembl" id="ENSLCAT00010009257.1">
    <property type="protein sequence ID" value="ENSLCAP00010009048.1"/>
    <property type="gene ID" value="ENSLCAG00010004337.1"/>
</dbReference>
<reference evidence="4" key="3">
    <citation type="submission" date="2025-09" db="UniProtKB">
        <authorList>
            <consortium name="Ensembl"/>
        </authorList>
    </citation>
    <scope>IDENTIFICATION</scope>
</reference>
<evidence type="ECO:0000313" key="4">
    <source>
        <dbReference type="Ensembl" id="ENSLCAP00010009048.1"/>
    </source>
</evidence>
<feature type="chain" id="PRO_5021235767" description="Chemokine interleukin-8-like domain-containing protein" evidence="2">
    <location>
        <begin position="22"/>
        <end position="100"/>
    </location>
</feature>
<feature type="domain" description="Chemokine interleukin-8-like" evidence="3">
    <location>
        <begin position="26"/>
        <end position="79"/>
    </location>
</feature>
<evidence type="ECO:0000313" key="5">
    <source>
        <dbReference type="Proteomes" id="UP000314980"/>
    </source>
</evidence>
<dbReference type="GO" id="GO:0008009">
    <property type="term" value="F:chemokine activity"/>
    <property type="evidence" value="ECO:0007669"/>
    <property type="project" value="InterPro"/>
</dbReference>
<dbReference type="GeneTree" id="ENSGT01030000235215"/>
<keyword evidence="5" id="KW-1185">Reference proteome</keyword>
<feature type="signal peptide" evidence="2">
    <location>
        <begin position="1"/>
        <end position="21"/>
    </location>
</feature>
<reference evidence="5" key="1">
    <citation type="submission" date="2015-09" db="EMBL/GenBank/DDBJ databases">
        <authorList>
            <person name="Sai Rama Sridatta P."/>
        </authorList>
    </citation>
    <scope>NUCLEOTIDE SEQUENCE [LARGE SCALE GENOMIC DNA]</scope>
</reference>
<evidence type="ECO:0000259" key="3">
    <source>
        <dbReference type="Pfam" id="PF00048"/>
    </source>
</evidence>
<evidence type="ECO:0000256" key="2">
    <source>
        <dbReference type="SAM" id="SignalP"/>
    </source>
</evidence>
<dbReference type="Pfam" id="PF00048">
    <property type="entry name" value="IL8"/>
    <property type="match status" value="1"/>
</dbReference>
<dbReference type="InterPro" id="IPR039809">
    <property type="entry name" value="Chemokine_b/g/d"/>
</dbReference>
<organism evidence="4 5">
    <name type="scientific">Lates calcarifer</name>
    <name type="common">Barramundi</name>
    <name type="synonym">Holocentrus calcarifer</name>
    <dbReference type="NCBI Taxonomy" id="8187"/>
    <lineage>
        <taxon>Eukaryota</taxon>
        <taxon>Metazoa</taxon>
        <taxon>Chordata</taxon>
        <taxon>Craniata</taxon>
        <taxon>Vertebrata</taxon>
        <taxon>Euteleostomi</taxon>
        <taxon>Actinopterygii</taxon>
        <taxon>Neopterygii</taxon>
        <taxon>Teleostei</taxon>
        <taxon>Neoteleostei</taxon>
        <taxon>Acanthomorphata</taxon>
        <taxon>Carangaria</taxon>
        <taxon>Carangaria incertae sedis</taxon>
        <taxon>Centropomidae</taxon>
        <taxon>Lates</taxon>
    </lineage>
</organism>
<keyword evidence="1" id="KW-0202">Cytokine</keyword>
<dbReference type="PANTHER" id="PTHR12015">
    <property type="entry name" value="SMALL INDUCIBLE CYTOKINE A"/>
    <property type="match status" value="1"/>
</dbReference>
<reference evidence="4" key="2">
    <citation type="submission" date="2025-08" db="UniProtKB">
        <authorList>
            <consortium name="Ensembl"/>
        </authorList>
    </citation>
    <scope>IDENTIFICATION</scope>
</reference>